<evidence type="ECO:0000313" key="2">
    <source>
        <dbReference type="Proteomes" id="UP000078316"/>
    </source>
</evidence>
<dbReference type="AlphaFoldDB" id="A0A179RY29"/>
<protein>
    <submittedName>
        <fullName evidence="1">Uncharacterized protein</fullName>
    </submittedName>
</protein>
<gene>
    <name evidence="1" type="ORF">A5481_30610</name>
</gene>
<evidence type="ECO:0000313" key="1">
    <source>
        <dbReference type="EMBL" id="OAS14232.1"/>
    </source>
</evidence>
<dbReference type="RefSeq" id="WP_048434700.1">
    <property type="nucleotide sequence ID" value="NZ_LWHQ01000090.1"/>
</dbReference>
<name>A0A179RY29_9HYPH</name>
<dbReference type="EMBL" id="LWHQ01000090">
    <property type="protein sequence ID" value="OAS14232.1"/>
    <property type="molecule type" value="Genomic_DNA"/>
</dbReference>
<accession>A0A179RY29</accession>
<dbReference type="OrthoDB" id="8000372at2"/>
<dbReference type="Proteomes" id="UP000078316">
    <property type="component" value="Unassembled WGS sequence"/>
</dbReference>
<comment type="caution">
    <text evidence="1">The sequence shown here is derived from an EMBL/GenBank/DDBJ whole genome shotgun (WGS) entry which is preliminary data.</text>
</comment>
<sequence length="71" mass="7744">MGPPGETALEMARRHVVEAEIRVLRQRALVSRLDPAGGRVAEMARRLLADFQSDLAAHRAHLARVAPPPQG</sequence>
<reference evidence="1 2" key="1">
    <citation type="submission" date="2016-04" db="EMBL/GenBank/DDBJ databases">
        <authorList>
            <person name="Evans L.H."/>
            <person name="Alamgir A."/>
            <person name="Owens N."/>
            <person name="Weber N.D."/>
            <person name="Virtaneva K."/>
            <person name="Barbian K."/>
            <person name="Babar A."/>
            <person name="Rosenke K."/>
        </authorList>
    </citation>
    <scope>NUCLEOTIDE SEQUENCE [LARGE SCALE GENOMIC DNA]</scope>
    <source>
        <strain evidence="1 2">PMB02</strain>
    </source>
</reference>
<proteinExistence type="predicted"/>
<dbReference type="STRING" id="427683.A5481_30610"/>
<organism evidence="1 2">
    <name type="scientific">Methylobacterium platani</name>
    <dbReference type="NCBI Taxonomy" id="427683"/>
    <lineage>
        <taxon>Bacteria</taxon>
        <taxon>Pseudomonadati</taxon>
        <taxon>Pseudomonadota</taxon>
        <taxon>Alphaproteobacteria</taxon>
        <taxon>Hyphomicrobiales</taxon>
        <taxon>Methylobacteriaceae</taxon>
        <taxon>Methylobacterium</taxon>
    </lineage>
</organism>